<evidence type="ECO:0000256" key="1">
    <source>
        <dbReference type="ARBA" id="ARBA00004123"/>
    </source>
</evidence>
<name>A0ABD2Q3B2_9PLAT</name>
<evidence type="ECO:0000256" key="2">
    <source>
        <dbReference type="ARBA" id="ARBA00006317"/>
    </source>
</evidence>
<dbReference type="PANTHER" id="PTHR45874:SF4">
    <property type="entry name" value="HOMEOBOX PROTEIN ABDOMINAL-B"/>
    <property type="match status" value="1"/>
</dbReference>
<dbReference type="GO" id="GO:0005634">
    <property type="term" value="C:nucleus"/>
    <property type="evidence" value="ECO:0007669"/>
    <property type="project" value="UniProtKB-SubCell"/>
</dbReference>
<keyword evidence="3 4" id="KW-0539">Nucleus</keyword>
<dbReference type="CDD" id="cd00086">
    <property type="entry name" value="homeodomain"/>
    <property type="match status" value="1"/>
</dbReference>
<keyword evidence="3 4" id="KW-0238">DNA-binding</keyword>
<keyword evidence="3 4" id="KW-0371">Homeobox</keyword>
<evidence type="ECO:0000313" key="7">
    <source>
        <dbReference type="Proteomes" id="UP001626550"/>
    </source>
</evidence>
<dbReference type="Pfam" id="PF00046">
    <property type="entry name" value="Homeodomain"/>
    <property type="match status" value="1"/>
</dbReference>
<sequence length="220" mass="25632">MLACLGRSRRGESNKSLQRCVAWPGDTRSRKKRKPYTRYQTMVLENEFVGNAYITRQKRWEISCKLHLTERQCCHTRVGDRKSHGLRLHSYEGQSLVRQIVLTNSIPREVDTIYERPAAGCRGEAYNSSDTLINEIYESDWPCIPAVESSSYGAQRSPGGHKEFAYIRCYVLTRYLVPSAVRTSTSLGVGALQQHLSETKRYIWRDIERFFSWEQWQDNR</sequence>
<dbReference type="Gene3D" id="1.10.10.60">
    <property type="entry name" value="Homeodomain-like"/>
    <property type="match status" value="1"/>
</dbReference>
<dbReference type="PANTHER" id="PTHR45874">
    <property type="entry name" value="HOMEOBOX PROTEIN ABDOMINAL-B"/>
    <property type="match status" value="1"/>
</dbReference>
<comment type="similarity">
    <text evidence="2">Belongs to the Abd-B homeobox family.</text>
</comment>
<protein>
    <submittedName>
        <fullName evidence="6">Homeobox D12</fullName>
    </submittedName>
</protein>
<dbReference type="PROSITE" id="PS50071">
    <property type="entry name" value="HOMEOBOX_2"/>
    <property type="match status" value="1"/>
</dbReference>
<dbReference type="Proteomes" id="UP001626550">
    <property type="component" value="Unassembled WGS sequence"/>
</dbReference>
<dbReference type="SMART" id="SM00389">
    <property type="entry name" value="HOX"/>
    <property type="match status" value="1"/>
</dbReference>
<comment type="subcellular location">
    <subcellularLocation>
        <location evidence="1 3 4">Nucleus</location>
    </subcellularLocation>
</comment>
<dbReference type="InterPro" id="IPR046333">
    <property type="entry name" value="HXA10/ABDB-like"/>
</dbReference>
<organism evidence="6 7">
    <name type="scientific">Cichlidogyrus casuarinus</name>
    <dbReference type="NCBI Taxonomy" id="1844966"/>
    <lineage>
        <taxon>Eukaryota</taxon>
        <taxon>Metazoa</taxon>
        <taxon>Spiralia</taxon>
        <taxon>Lophotrochozoa</taxon>
        <taxon>Platyhelminthes</taxon>
        <taxon>Monogenea</taxon>
        <taxon>Monopisthocotylea</taxon>
        <taxon>Dactylogyridea</taxon>
        <taxon>Ancyrocephalidae</taxon>
        <taxon>Cichlidogyrus</taxon>
    </lineage>
</organism>
<evidence type="ECO:0000259" key="5">
    <source>
        <dbReference type="PROSITE" id="PS50071"/>
    </source>
</evidence>
<evidence type="ECO:0000313" key="6">
    <source>
        <dbReference type="EMBL" id="KAL3313843.1"/>
    </source>
</evidence>
<dbReference type="EMBL" id="JBJKFK010001176">
    <property type="protein sequence ID" value="KAL3313843.1"/>
    <property type="molecule type" value="Genomic_DNA"/>
</dbReference>
<dbReference type="InterPro" id="IPR001356">
    <property type="entry name" value="HD"/>
</dbReference>
<evidence type="ECO:0000256" key="3">
    <source>
        <dbReference type="PROSITE-ProRule" id="PRU00108"/>
    </source>
</evidence>
<dbReference type="SUPFAM" id="SSF46689">
    <property type="entry name" value="Homeodomain-like"/>
    <property type="match status" value="1"/>
</dbReference>
<evidence type="ECO:0000256" key="4">
    <source>
        <dbReference type="RuleBase" id="RU000682"/>
    </source>
</evidence>
<dbReference type="AlphaFoldDB" id="A0ABD2Q3B2"/>
<feature type="DNA-binding region" description="Homeobox" evidence="3">
    <location>
        <begin position="29"/>
        <end position="73"/>
    </location>
</feature>
<keyword evidence="7" id="KW-1185">Reference proteome</keyword>
<comment type="caution">
    <text evidence="6">The sequence shown here is derived from an EMBL/GenBank/DDBJ whole genome shotgun (WGS) entry which is preliminary data.</text>
</comment>
<feature type="domain" description="Homeobox" evidence="5">
    <location>
        <begin position="27"/>
        <end position="72"/>
    </location>
</feature>
<dbReference type="GO" id="GO:0003677">
    <property type="term" value="F:DNA binding"/>
    <property type="evidence" value="ECO:0007669"/>
    <property type="project" value="UniProtKB-UniRule"/>
</dbReference>
<accession>A0ABD2Q3B2</accession>
<reference evidence="6 7" key="1">
    <citation type="submission" date="2024-11" db="EMBL/GenBank/DDBJ databases">
        <title>Adaptive evolution of stress response genes in parasites aligns with host niche diversity.</title>
        <authorList>
            <person name="Hahn C."/>
            <person name="Resl P."/>
        </authorList>
    </citation>
    <scope>NUCLEOTIDE SEQUENCE [LARGE SCALE GENOMIC DNA]</scope>
    <source>
        <strain evidence="6">EGGRZ-B1_66</strain>
        <tissue evidence="6">Body</tissue>
    </source>
</reference>
<proteinExistence type="inferred from homology"/>
<dbReference type="InterPro" id="IPR009057">
    <property type="entry name" value="Homeodomain-like_sf"/>
</dbReference>
<gene>
    <name evidence="6" type="primary">HOXD12</name>
    <name evidence="6" type="ORF">Ciccas_007554</name>
</gene>